<evidence type="ECO:0000256" key="2">
    <source>
        <dbReference type="ARBA" id="ARBA00022553"/>
    </source>
</evidence>
<dbReference type="GO" id="GO:0006355">
    <property type="term" value="P:regulation of DNA-templated transcription"/>
    <property type="evidence" value="ECO:0007669"/>
    <property type="project" value="UniProtKB-ARBA"/>
</dbReference>
<dbReference type="Gene3D" id="1.10.10.60">
    <property type="entry name" value="Homeodomain-like"/>
    <property type="match status" value="1"/>
</dbReference>
<dbReference type="InterPro" id="IPR009057">
    <property type="entry name" value="Homeodomain-like_sf"/>
</dbReference>
<evidence type="ECO:0000259" key="8">
    <source>
        <dbReference type="PROSITE" id="PS50090"/>
    </source>
</evidence>
<keyword evidence="6" id="KW-0539">Nucleus</keyword>
<evidence type="ECO:0000256" key="5">
    <source>
        <dbReference type="ARBA" id="ARBA00023163"/>
    </source>
</evidence>
<evidence type="ECO:0000313" key="10">
    <source>
        <dbReference type="Proteomes" id="UP000231279"/>
    </source>
</evidence>
<protein>
    <submittedName>
        <fullName evidence="9">Transcription factor GT-2</fullName>
    </submittedName>
</protein>
<feature type="domain" description="Myb-like" evidence="8">
    <location>
        <begin position="75"/>
        <end position="139"/>
    </location>
</feature>
<dbReference type="InterPro" id="IPR001005">
    <property type="entry name" value="SANT/Myb"/>
</dbReference>
<dbReference type="SMART" id="SM00717">
    <property type="entry name" value="SANT"/>
    <property type="match status" value="1"/>
</dbReference>
<dbReference type="EMBL" id="NKXS01000099">
    <property type="protein sequence ID" value="PIN26401.1"/>
    <property type="molecule type" value="Genomic_DNA"/>
</dbReference>
<dbReference type="Proteomes" id="UP000231279">
    <property type="component" value="Unassembled WGS sequence"/>
</dbReference>
<dbReference type="GO" id="GO:0005634">
    <property type="term" value="C:nucleus"/>
    <property type="evidence" value="ECO:0007669"/>
    <property type="project" value="UniProtKB-SubCell"/>
</dbReference>
<keyword evidence="5" id="KW-0804">Transcription</keyword>
<dbReference type="InterPro" id="IPR044822">
    <property type="entry name" value="Myb_DNA-bind_4"/>
</dbReference>
<keyword evidence="4" id="KW-0238">DNA-binding</keyword>
<accession>A0A2G9I9G9</accession>
<evidence type="ECO:0000256" key="3">
    <source>
        <dbReference type="ARBA" id="ARBA00023015"/>
    </source>
</evidence>
<sequence>MYMSDKSQQQNESAIDFYNNGKQEAPHHNSNMIIQLPPQPHHHLADGGATTPSGGDETANNTTNHNSSNPATSSAPKKRAETWVQEETRTLISLRKEIDMLFNTSKSNKHLWDNISMKMREKGFDRSPTMCTDKWRNLLKEFKKAKQNNQEGNGNGSAKMNYYKEIEEILRERNKNGPSWKNPEASSNTAGVGVSKVDSFMHFADKGIDDTSLTFGPVEANGRSTLNLERRLDHEGHPLAITAADTVGASGVSPWNWRGTPGSGEQTNTYDGRVITVKLGEYTKRIGIDGSADAIKEAIKSAFRLRTKRAFWLEDEDNVVRTLDRDMPLGNYTLHVDEGLTIKVCFYEESDPLPVHAEDKTFYTEDDFRDFLSRRGWACLREYNGYRNIDSMDELCPGAIYRGVNLGH</sequence>
<gene>
    <name evidence="9" type="ORF">CDL12_00860</name>
</gene>
<proteinExistence type="predicted"/>
<dbReference type="GO" id="GO:0003677">
    <property type="term" value="F:DNA binding"/>
    <property type="evidence" value="ECO:0007669"/>
    <property type="project" value="UniProtKB-KW"/>
</dbReference>
<evidence type="ECO:0000256" key="1">
    <source>
        <dbReference type="ARBA" id="ARBA00004123"/>
    </source>
</evidence>
<dbReference type="PROSITE" id="PS50090">
    <property type="entry name" value="MYB_LIKE"/>
    <property type="match status" value="1"/>
</dbReference>
<comment type="subcellular location">
    <subcellularLocation>
        <location evidence="1">Nucleus</location>
    </subcellularLocation>
</comment>
<dbReference type="AlphaFoldDB" id="A0A2G9I9G9"/>
<reference evidence="10" key="1">
    <citation type="journal article" date="2018" name="Gigascience">
        <title>Genome assembly of the Pink Ipe (Handroanthus impetiginosus, Bignoniaceae), a highly valued, ecologically keystone Neotropical timber forest tree.</title>
        <authorList>
            <person name="Silva-Junior O.B."/>
            <person name="Grattapaglia D."/>
            <person name="Novaes E."/>
            <person name="Collevatti R.G."/>
        </authorList>
    </citation>
    <scope>NUCLEOTIDE SEQUENCE [LARGE SCALE GENOMIC DNA]</scope>
    <source>
        <strain evidence="10">cv. UFG-1</strain>
    </source>
</reference>
<dbReference type="PANTHER" id="PTHR21654">
    <property type="entry name" value="FI21293P1"/>
    <property type="match status" value="1"/>
</dbReference>
<dbReference type="Pfam" id="PF13837">
    <property type="entry name" value="Myb_DNA-bind_4"/>
    <property type="match status" value="1"/>
</dbReference>
<dbReference type="OrthoDB" id="691673at2759"/>
<dbReference type="InterPro" id="IPR058943">
    <property type="entry name" value="GT-1/4_C"/>
</dbReference>
<evidence type="ECO:0000256" key="4">
    <source>
        <dbReference type="ARBA" id="ARBA00023125"/>
    </source>
</evidence>
<name>A0A2G9I9G9_9LAMI</name>
<evidence type="ECO:0000313" key="9">
    <source>
        <dbReference type="EMBL" id="PIN26401.1"/>
    </source>
</evidence>
<feature type="compositionally biased region" description="Low complexity" evidence="7">
    <location>
        <begin position="58"/>
        <end position="75"/>
    </location>
</feature>
<comment type="caution">
    <text evidence="9">The sequence shown here is derived from an EMBL/GenBank/DDBJ whole genome shotgun (WGS) entry which is preliminary data.</text>
</comment>
<dbReference type="PANTHER" id="PTHR21654:SF84">
    <property type="entry name" value="SI:DKEY-66I24.7"/>
    <property type="match status" value="1"/>
</dbReference>
<keyword evidence="2" id="KW-0597">Phosphoprotein</keyword>
<keyword evidence="10" id="KW-1185">Reference proteome</keyword>
<evidence type="ECO:0000256" key="7">
    <source>
        <dbReference type="SAM" id="MobiDB-lite"/>
    </source>
</evidence>
<organism evidence="9 10">
    <name type="scientific">Handroanthus impetiginosus</name>
    <dbReference type="NCBI Taxonomy" id="429701"/>
    <lineage>
        <taxon>Eukaryota</taxon>
        <taxon>Viridiplantae</taxon>
        <taxon>Streptophyta</taxon>
        <taxon>Embryophyta</taxon>
        <taxon>Tracheophyta</taxon>
        <taxon>Spermatophyta</taxon>
        <taxon>Magnoliopsida</taxon>
        <taxon>eudicotyledons</taxon>
        <taxon>Gunneridae</taxon>
        <taxon>Pentapetalae</taxon>
        <taxon>asterids</taxon>
        <taxon>lamiids</taxon>
        <taxon>Lamiales</taxon>
        <taxon>Bignoniaceae</taxon>
        <taxon>Crescentiina</taxon>
        <taxon>Tabebuia alliance</taxon>
        <taxon>Handroanthus</taxon>
    </lineage>
</organism>
<dbReference type="SUPFAM" id="SSF46689">
    <property type="entry name" value="Homeodomain-like"/>
    <property type="match status" value="1"/>
</dbReference>
<evidence type="ECO:0000256" key="6">
    <source>
        <dbReference type="ARBA" id="ARBA00023242"/>
    </source>
</evidence>
<dbReference type="FunFam" id="1.10.10.60:FF:000162">
    <property type="entry name" value="trihelix transcription factor GT-1"/>
    <property type="match status" value="1"/>
</dbReference>
<dbReference type="CDD" id="cd12203">
    <property type="entry name" value="GT1"/>
    <property type="match status" value="1"/>
</dbReference>
<dbReference type="STRING" id="429701.A0A2G9I9G9"/>
<dbReference type="Pfam" id="PF26214">
    <property type="entry name" value="Ubiquitin_GT-1"/>
    <property type="match status" value="2"/>
</dbReference>
<feature type="region of interest" description="Disordered" evidence="7">
    <location>
        <begin position="20"/>
        <end position="83"/>
    </location>
</feature>
<keyword evidence="3" id="KW-0805">Transcription regulation</keyword>